<accession>A0A4S1WLQ8</accession>
<keyword evidence="3" id="KW-1185">Reference proteome</keyword>
<name>A0A4S1WLQ8_9SPHN</name>
<feature type="chain" id="PRO_5020342618" description="Nuclear transport factor 2 family protein" evidence="1">
    <location>
        <begin position="30"/>
        <end position="187"/>
    </location>
</feature>
<dbReference type="Gene3D" id="3.10.450.50">
    <property type="match status" value="1"/>
</dbReference>
<keyword evidence="1" id="KW-0732">Signal</keyword>
<dbReference type="Proteomes" id="UP000309848">
    <property type="component" value="Unassembled WGS sequence"/>
</dbReference>
<evidence type="ECO:0000256" key="1">
    <source>
        <dbReference type="SAM" id="SignalP"/>
    </source>
</evidence>
<comment type="caution">
    <text evidence="2">The sequence shown here is derived from an EMBL/GenBank/DDBJ whole genome shotgun (WGS) entry which is preliminary data.</text>
</comment>
<gene>
    <name evidence="2" type="ORF">E5A74_05170</name>
</gene>
<sequence>MTHAFSARRRIVRTLWLAPLIGLALPAAAGQAGPADDPLASLVAAERGFAADVARLGLSPGFRAHVAPEGILLRPDPRPALAQLASETDEPGIRLEWEPAVAAVARSNDLGFTTGPYRMTRGEEAHHGRFLTIWLRGADGKWRWFLDHGVPTPAATPAAPPAVAVVRLETGAAASRPAGGEAELVAA</sequence>
<protein>
    <recommendedName>
        <fullName evidence="4">Nuclear transport factor 2 family protein</fullName>
    </recommendedName>
</protein>
<evidence type="ECO:0000313" key="3">
    <source>
        <dbReference type="Proteomes" id="UP000309848"/>
    </source>
</evidence>
<proteinExistence type="predicted"/>
<reference evidence="2 3" key="1">
    <citation type="submission" date="2019-04" db="EMBL/GenBank/DDBJ databases">
        <title>Sphingomonas psychrotolerans sp. nov., isolated from soil in the Tianshan Mountains, Xinjiang, China.</title>
        <authorList>
            <person name="Luo Y."/>
            <person name="Sheng H."/>
        </authorList>
    </citation>
    <scope>NUCLEOTIDE SEQUENCE [LARGE SCALE GENOMIC DNA]</scope>
    <source>
        <strain evidence="2 3">KIS18-15</strain>
    </source>
</reference>
<dbReference type="AlphaFoldDB" id="A0A4S1WLQ8"/>
<dbReference type="RefSeq" id="WP_206365779.1">
    <property type="nucleotide sequence ID" value="NZ_SRXU01000002.1"/>
</dbReference>
<feature type="signal peptide" evidence="1">
    <location>
        <begin position="1"/>
        <end position="29"/>
    </location>
</feature>
<feature type="non-terminal residue" evidence="2">
    <location>
        <position position="187"/>
    </location>
</feature>
<evidence type="ECO:0008006" key="4">
    <source>
        <dbReference type="Google" id="ProtNLM"/>
    </source>
</evidence>
<organism evidence="2 3">
    <name type="scientific">Sphingomonas naasensis</name>
    <dbReference type="NCBI Taxonomy" id="1344951"/>
    <lineage>
        <taxon>Bacteria</taxon>
        <taxon>Pseudomonadati</taxon>
        <taxon>Pseudomonadota</taxon>
        <taxon>Alphaproteobacteria</taxon>
        <taxon>Sphingomonadales</taxon>
        <taxon>Sphingomonadaceae</taxon>
        <taxon>Sphingomonas</taxon>
    </lineage>
</organism>
<evidence type="ECO:0000313" key="2">
    <source>
        <dbReference type="EMBL" id="TGX44201.1"/>
    </source>
</evidence>
<dbReference type="SUPFAM" id="SSF54427">
    <property type="entry name" value="NTF2-like"/>
    <property type="match status" value="1"/>
</dbReference>
<dbReference type="InterPro" id="IPR032710">
    <property type="entry name" value="NTF2-like_dom_sf"/>
</dbReference>
<dbReference type="EMBL" id="SRXU01000002">
    <property type="protein sequence ID" value="TGX44201.1"/>
    <property type="molecule type" value="Genomic_DNA"/>
</dbReference>